<name>A0AA37TBW5_9HYPH</name>
<dbReference type="Pfam" id="PF00392">
    <property type="entry name" value="GntR"/>
    <property type="match status" value="1"/>
</dbReference>
<keyword evidence="1" id="KW-0805">Transcription regulation</keyword>
<dbReference type="GO" id="GO:0003700">
    <property type="term" value="F:DNA-binding transcription factor activity"/>
    <property type="evidence" value="ECO:0007669"/>
    <property type="project" value="InterPro"/>
</dbReference>
<feature type="compositionally biased region" description="Low complexity" evidence="4">
    <location>
        <begin position="15"/>
        <end position="29"/>
    </location>
</feature>
<evidence type="ECO:0000256" key="4">
    <source>
        <dbReference type="SAM" id="MobiDB-lite"/>
    </source>
</evidence>
<sequence>MLTVFSLARVSGDNPAIRSSSRASVSAPADGDNHASLAPALAPVRAAHELISQVLSNTARRAIVNRAGRGRHGLTSTGKPLAGLGFAGDGSTAPAEAQRPRSLAETAYDAIEQMIISRRLTPGAMVSEGELGAELALGRTPVREALARLKSIGFVEVHPRRGVLVTPVDILKHLELLEVRRPLDETVARCVIARGSDDDMARLQACVAALLAAAEARDREVYFRTKRSLHETLVGAAYNTTLASTMTALHAQSRRFWYTHEPTASFLDCAGLHAAIVSGITARDPETALAGIGRLFDFLDQMTRRALDRRPRV</sequence>
<reference evidence="7" key="1">
    <citation type="journal article" date="2019" name="Int. J. Syst. Evol. Microbiol.">
        <title>The Global Catalogue of Microorganisms (GCM) 10K type strain sequencing project: providing services to taxonomists for standard genome sequencing and annotation.</title>
        <authorList>
            <consortium name="The Broad Institute Genomics Platform"/>
            <consortium name="The Broad Institute Genome Sequencing Center for Infectious Disease"/>
            <person name="Wu L."/>
            <person name="Ma J."/>
        </authorList>
    </citation>
    <scope>NUCLEOTIDE SEQUENCE [LARGE SCALE GENOMIC DNA]</scope>
    <source>
        <strain evidence="7">NBRC 103632</strain>
    </source>
</reference>
<keyword evidence="7" id="KW-1185">Reference proteome</keyword>
<dbReference type="SMART" id="SM00895">
    <property type="entry name" value="FCD"/>
    <property type="match status" value="1"/>
</dbReference>
<dbReference type="InterPro" id="IPR036390">
    <property type="entry name" value="WH_DNA-bd_sf"/>
</dbReference>
<evidence type="ECO:0000313" key="6">
    <source>
        <dbReference type="EMBL" id="GLS68378.1"/>
    </source>
</evidence>
<organism evidence="6 7">
    <name type="scientific">Methylobacterium tardum</name>
    <dbReference type="NCBI Taxonomy" id="374432"/>
    <lineage>
        <taxon>Bacteria</taxon>
        <taxon>Pseudomonadati</taxon>
        <taxon>Pseudomonadota</taxon>
        <taxon>Alphaproteobacteria</taxon>
        <taxon>Hyphomicrobiales</taxon>
        <taxon>Methylobacteriaceae</taxon>
        <taxon>Methylobacterium</taxon>
    </lineage>
</organism>
<evidence type="ECO:0000313" key="7">
    <source>
        <dbReference type="Proteomes" id="UP001157440"/>
    </source>
</evidence>
<keyword evidence="3" id="KW-0804">Transcription</keyword>
<comment type="caution">
    <text evidence="6">The sequence shown here is derived from an EMBL/GenBank/DDBJ whole genome shotgun (WGS) entry which is preliminary data.</text>
</comment>
<dbReference type="InterPro" id="IPR008920">
    <property type="entry name" value="TF_FadR/GntR_C"/>
</dbReference>
<dbReference type="SMART" id="SM00345">
    <property type="entry name" value="HTH_GNTR"/>
    <property type="match status" value="1"/>
</dbReference>
<feature type="domain" description="HTH gntR-type" evidence="5">
    <location>
        <begin position="101"/>
        <end position="168"/>
    </location>
</feature>
<dbReference type="PANTHER" id="PTHR43537">
    <property type="entry name" value="TRANSCRIPTIONAL REGULATOR, GNTR FAMILY"/>
    <property type="match status" value="1"/>
</dbReference>
<dbReference type="InterPro" id="IPR036388">
    <property type="entry name" value="WH-like_DNA-bd_sf"/>
</dbReference>
<accession>A0AA37TBW5</accession>
<dbReference type="Gene3D" id="1.10.10.10">
    <property type="entry name" value="Winged helix-like DNA-binding domain superfamily/Winged helix DNA-binding domain"/>
    <property type="match status" value="1"/>
</dbReference>
<dbReference type="PANTHER" id="PTHR43537:SF45">
    <property type="entry name" value="GNTR FAMILY REGULATORY PROTEIN"/>
    <property type="match status" value="1"/>
</dbReference>
<dbReference type="PROSITE" id="PS50949">
    <property type="entry name" value="HTH_GNTR"/>
    <property type="match status" value="1"/>
</dbReference>
<dbReference type="Pfam" id="PF07729">
    <property type="entry name" value="FCD"/>
    <property type="match status" value="1"/>
</dbReference>
<dbReference type="AlphaFoldDB" id="A0AA37TBW5"/>
<dbReference type="InterPro" id="IPR000524">
    <property type="entry name" value="Tscrpt_reg_HTH_GntR"/>
</dbReference>
<evidence type="ECO:0000256" key="2">
    <source>
        <dbReference type="ARBA" id="ARBA00023125"/>
    </source>
</evidence>
<dbReference type="GO" id="GO:0003677">
    <property type="term" value="F:DNA binding"/>
    <property type="evidence" value="ECO:0007669"/>
    <property type="project" value="UniProtKB-KW"/>
</dbReference>
<evidence type="ECO:0000256" key="1">
    <source>
        <dbReference type="ARBA" id="ARBA00023015"/>
    </source>
</evidence>
<dbReference type="CDD" id="cd07377">
    <property type="entry name" value="WHTH_GntR"/>
    <property type="match status" value="1"/>
</dbReference>
<dbReference type="Gene3D" id="1.20.120.530">
    <property type="entry name" value="GntR ligand-binding domain-like"/>
    <property type="match status" value="1"/>
</dbReference>
<dbReference type="Proteomes" id="UP001157440">
    <property type="component" value="Unassembled WGS sequence"/>
</dbReference>
<proteinExistence type="predicted"/>
<dbReference type="SUPFAM" id="SSF46785">
    <property type="entry name" value="Winged helix' DNA-binding domain"/>
    <property type="match status" value="1"/>
</dbReference>
<gene>
    <name evidence="6" type="ORF">GCM10007890_03900</name>
</gene>
<evidence type="ECO:0000259" key="5">
    <source>
        <dbReference type="PROSITE" id="PS50949"/>
    </source>
</evidence>
<protein>
    <recommendedName>
        <fullName evidence="5">HTH gntR-type domain-containing protein</fullName>
    </recommendedName>
</protein>
<dbReference type="SUPFAM" id="SSF48008">
    <property type="entry name" value="GntR ligand-binding domain-like"/>
    <property type="match status" value="1"/>
</dbReference>
<evidence type="ECO:0000256" key="3">
    <source>
        <dbReference type="ARBA" id="ARBA00023163"/>
    </source>
</evidence>
<feature type="region of interest" description="Disordered" evidence="4">
    <location>
        <begin position="70"/>
        <end position="101"/>
    </location>
</feature>
<feature type="region of interest" description="Disordered" evidence="4">
    <location>
        <begin position="14"/>
        <end position="33"/>
    </location>
</feature>
<dbReference type="InterPro" id="IPR011711">
    <property type="entry name" value="GntR_C"/>
</dbReference>
<keyword evidence="2" id="KW-0238">DNA-binding</keyword>
<dbReference type="EMBL" id="BSPL01000005">
    <property type="protein sequence ID" value="GLS68378.1"/>
    <property type="molecule type" value="Genomic_DNA"/>
</dbReference>